<organism evidence="7 8">
    <name type="scientific">Photobacterium sanguinicancri</name>
    <dbReference type="NCBI Taxonomy" id="875932"/>
    <lineage>
        <taxon>Bacteria</taxon>
        <taxon>Pseudomonadati</taxon>
        <taxon>Pseudomonadota</taxon>
        <taxon>Gammaproteobacteria</taxon>
        <taxon>Vibrionales</taxon>
        <taxon>Vibrionaceae</taxon>
        <taxon>Photobacterium</taxon>
    </lineage>
</organism>
<dbReference type="SUPFAM" id="SSF103473">
    <property type="entry name" value="MFS general substrate transporter"/>
    <property type="match status" value="1"/>
</dbReference>
<feature type="transmembrane region" description="Helical" evidence="5">
    <location>
        <begin position="278"/>
        <end position="299"/>
    </location>
</feature>
<feature type="transmembrane region" description="Helical" evidence="5">
    <location>
        <begin position="94"/>
        <end position="116"/>
    </location>
</feature>
<evidence type="ECO:0000313" key="8">
    <source>
        <dbReference type="Proteomes" id="UP001170624"/>
    </source>
</evidence>
<dbReference type="PANTHER" id="PTHR23502:SF57">
    <property type="entry name" value="MULTIDRUG RESISTANCE PROTEIN MDTL"/>
    <property type="match status" value="1"/>
</dbReference>
<dbReference type="CDD" id="cd17320">
    <property type="entry name" value="MFS_MdfA_MDR_like"/>
    <property type="match status" value="1"/>
</dbReference>
<evidence type="ECO:0000256" key="4">
    <source>
        <dbReference type="ARBA" id="ARBA00023136"/>
    </source>
</evidence>
<feature type="transmembrane region" description="Helical" evidence="5">
    <location>
        <begin position="305"/>
        <end position="324"/>
    </location>
</feature>
<dbReference type="Proteomes" id="UP001170624">
    <property type="component" value="Unassembled WGS sequence"/>
</dbReference>
<dbReference type="GO" id="GO:1990961">
    <property type="term" value="P:xenobiotic detoxification by transmembrane export across the plasma membrane"/>
    <property type="evidence" value="ECO:0007669"/>
    <property type="project" value="TreeGrafter"/>
</dbReference>
<dbReference type="EMBL" id="JAUOPU010000029">
    <property type="protein sequence ID" value="MDO6544715.1"/>
    <property type="molecule type" value="Genomic_DNA"/>
</dbReference>
<evidence type="ECO:0000256" key="1">
    <source>
        <dbReference type="ARBA" id="ARBA00004141"/>
    </source>
</evidence>
<evidence type="ECO:0000256" key="3">
    <source>
        <dbReference type="ARBA" id="ARBA00022989"/>
    </source>
</evidence>
<dbReference type="InterPro" id="IPR020846">
    <property type="entry name" value="MFS_dom"/>
</dbReference>
<feature type="transmembrane region" description="Helical" evidence="5">
    <location>
        <begin position="156"/>
        <end position="178"/>
    </location>
</feature>
<reference evidence="7" key="1">
    <citation type="submission" date="2023-07" db="EMBL/GenBank/DDBJ databases">
        <title>Genome content predicts the carbon catabolic preferences of heterotrophic bacteria.</title>
        <authorList>
            <person name="Gralka M."/>
        </authorList>
    </citation>
    <scope>NUCLEOTIDE SEQUENCE</scope>
    <source>
        <strain evidence="7">G2M05</strain>
    </source>
</reference>
<evidence type="ECO:0000256" key="2">
    <source>
        <dbReference type="ARBA" id="ARBA00022692"/>
    </source>
</evidence>
<feature type="transmembrane region" description="Helical" evidence="5">
    <location>
        <begin position="250"/>
        <end position="271"/>
    </location>
</feature>
<dbReference type="NCBIfam" id="NF007782">
    <property type="entry name" value="PRK10473.1"/>
    <property type="match status" value="1"/>
</dbReference>
<feature type="transmembrane region" description="Helical" evidence="5">
    <location>
        <begin position="212"/>
        <end position="230"/>
    </location>
</feature>
<keyword evidence="2 5" id="KW-0812">Transmembrane</keyword>
<comment type="caution">
    <text evidence="7">The sequence shown here is derived from an EMBL/GenBank/DDBJ whole genome shotgun (WGS) entry which is preliminary data.</text>
</comment>
<name>A0AAW7Y9Q6_9GAMM</name>
<dbReference type="GO" id="GO:0022857">
    <property type="term" value="F:transmembrane transporter activity"/>
    <property type="evidence" value="ECO:0007669"/>
    <property type="project" value="InterPro"/>
</dbReference>
<dbReference type="InterPro" id="IPR036259">
    <property type="entry name" value="MFS_trans_sf"/>
</dbReference>
<dbReference type="RefSeq" id="WP_303501106.1">
    <property type="nucleotide sequence ID" value="NZ_JAUOPU010000029.1"/>
</dbReference>
<protein>
    <submittedName>
        <fullName evidence="7">MFS transporter</fullName>
    </submittedName>
</protein>
<dbReference type="Pfam" id="PF07690">
    <property type="entry name" value="MFS_1"/>
    <property type="match status" value="1"/>
</dbReference>
<sequence length="404" mass="43204">MVRYLLCSFALVLLYPTAINLYLVGLPHIAKDLGASESQLHIAFSIYLAGMATTMLFAGKFSDSIGRKPVAIFGAITFALASQLGGLVESSSTFLMARFAQGIGAGSCYVVAFAILRDTLDDQRRAKVLSMINGITCIVPVLAPVLGHLIMLKFPWPTLFTTMAAMGVLVCLIAVFVLRETNQHKKSRITADKSDQPVSNTAEQEPFWERFFVSRLIITSIGVTTILTYVNTSPMLIMGNMGYSRGDYSSVMALTALVSMITSFSAPFALAMFKQRTLMLVSQILLLAAGLILAVTGLAELNPTINLFSFALICAGFSLGFGVSMSQALSPFSLRAGMASSLLGIMQVCSSALFIWFMGVIGVSALNMLAIVLAFGGIICVALILLVPSPSLNYSTNEEIVSTA</sequence>
<gene>
    <name evidence="7" type="ORF">Q4568_19435</name>
</gene>
<keyword evidence="4 5" id="KW-0472">Membrane</keyword>
<dbReference type="GO" id="GO:0005886">
    <property type="term" value="C:plasma membrane"/>
    <property type="evidence" value="ECO:0007669"/>
    <property type="project" value="TreeGrafter"/>
</dbReference>
<evidence type="ECO:0000313" key="7">
    <source>
        <dbReference type="EMBL" id="MDO6544715.1"/>
    </source>
</evidence>
<evidence type="ECO:0000259" key="6">
    <source>
        <dbReference type="PROSITE" id="PS50850"/>
    </source>
</evidence>
<dbReference type="AlphaFoldDB" id="A0AAW7Y9Q6"/>
<keyword evidence="3 5" id="KW-1133">Transmembrane helix</keyword>
<feature type="domain" description="Major facilitator superfamily (MFS) profile" evidence="6">
    <location>
        <begin position="1"/>
        <end position="391"/>
    </location>
</feature>
<dbReference type="PROSITE" id="PS00216">
    <property type="entry name" value="SUGAR_TRANSPORT_1"/>
    <property type="match status" value="1"/>
</dbReference>
<accession>A0AAW7Y9Q6</accession>
<proteinExistence type="predicted"/>
<evidence type="ECO:0000256" key="5">
    <source>
        <dbReference type="SAM" id="Phobius"/>
    </source>
</evidence>
<feature type="transmembrane region" description="Helical" evidence="5">
    <location>
        <begin position="42"/>
        <end position="58"/>
    </location>
</feature>
<dbReference type="Gene3D" id="1.20.1720.10">
    <property type="entry name" value="Multidrug resistance protein D"/>
    <property type="match status" value="1"/>
</dbReference>
<dbReference type="PROSITE" id="PS50850">
    <property type="entry name" value="MFS"/>
    <property type="match status" value="1"/>
</dbReference>
<feature type="transmembrane region" description="Helical" evidence="5">
    <location>
        <begin position="365"/>
        <end position="387"/>
    </location>
</feature>
<dbReference type="PANTHER" id="PTHR23502">
    <property type="entry name" value="MAJOR FACILITATOR SUPERFAMILY"/>
    <property type="match status" value="1"/>
</dbReference>
<dbReference type="InterPro" id="IPR011701">
    <property type="entry name" value="MFS"/>
</dbReference>
<feature type="transmembrane region" description="Helical" evidence="5">
    <location>
        <begin position="70"/>
        <end position="88"/>
    </location>
</feature>
<feature type="transmembrane region" description="Helical" evidence="5">
    <location>
        <begin position="128"/>
        <end position="150"/>
    </location>
</feature>
<comment type="subcellular location">
    <subcellularLocation>
        <location evidence="1">Membrane</location>
        <topology evidence="1">Multi-pass membrane protein</topology>
    </subcellularLocation>
</comment>
<dbReference type="InterPro" id="IPR005829">
    <property type="entry name" value="Sugar_transporter_CS"/>
</dbReference>
<feature type="transmembrane region" description="Helical" evidence="5">
    <location>
        <begin position="336"/>
        <end position="359"/>
    </location>
</feature>